<sequence>MISLFLLINNAGCYQHIRYKRYDQVPEHCPLEYKKAYNECQKKLIAKWKLPSTQLNTATRRFCCFHWENLECQLEIARKCDKYWADKLDQDTMMNAICQKYNRNDFQKKCVGPNSLKFTKEDKFYQANIPKNRKANTKQVRVKRNIIDDAENKIKGVGKENLICGGAAIGSAIVGLLSACFLAPSTMKVGIVTIAFAACTFFTGWLVKEYFFK</sequence>
<comment type="caution">
    <text evidence="2">The sequence shown here is derived from an EMBL/GenBank/DDBJ whole genome shotgun (WGS) entry which is preliminary data.</text>
</comment>
<feature type="transmembrane region" description="Helical" evidence="1">
    <location>
        <begin position="162"/>
        <end position="184"/>
    </location>
</feature>
<keyword evidence="1" id="KW-0812">Transmembrane</keyword>
<evidence type="ECO:0000256" key="1">
    <source>
        <dbReference type="SAM" id="Phobius"/>
    </source>
</evidence>
<name>A0ABQ8J9R7_DERPT</name>
<feature type="transmembrane region" description="Helical" evidence="1">
    <location>
        <begin position="190"/>
        <end position="207"/>
    </location>
</feature>
<evidence type="ECO:0008006" key="4">
    <source>
        <dbReference type="Google" id="ProtNLM"/>
    </source>
</evidence>
<keyword evidence="3" id="KW-1185">Reference proteome</keyword>
<evidence type="ECO:0000313" key="3">
    <source>
        <dbReference type="Proteomes" id="UP000887458"/>
    </source>
</evidence>
<reference evidence="2 3" key="1">
    <citation type="journal article" date="2018" name="J. Allergy Clin. Immunol.">
        <title>High-quality assembly of Dermatophagoides pteronyssinus genome and transcriptome reveals a wide range of novel allergens.</title>
        <authorList>
            <person name="Liu X.Y."/>
            <person name="Yang K.Y."/>
            <person name="Wang M.Q."/>
            <person name="Kwok J.S."/>
            <person name="Zeng X."/>
            <person name="Yang Z."/>
            <person name="Xiao X.J."/>
            <person name="Lau C.P."/>
            <person name="Li Y."/>
            <person name="Huang Z.M."/>
            <person name="Ba J.G."/>
            <person name="Yim A.K."/>
            <person name="Ouyang C.Y."/>
            <person name="Ngai S.M."/>
            <person name="Chan T.F."/>
            <person name="Leung E.L."/>
            <person name="Liu L."/>
            <person name="Liu Z.G."/>
            <person name="Tsui S.K."/>
        </authorList>
    </citation>
    <scope>NUCLEOTIDE SEQUENCE [LARGE SCALE GENOMIC DNA]</scope>
    <source>
        <strain evidence="2">Derp</strain>
    </source>
</reference>
<proteinExistence type="predicted"/>
<gene>
    <name evidence="2" type="ORF">DERP_005841</name>
</gene>
<evidence type="ECO:0000313" key="2">
    <source>
        <dbReference type="EMBL" id="KAH9419331.1"/>
    </source>
</evidence>
<reference evidence="2 3" key="2">
    <citation type="journal article" date="2022" name="Mol. Biol. Evol.">
        <title>Comparative Genomics Reveals Insights into the Divergent Evolution of Astigmatic Mites and Household Pest Adaptations.</title>
        <authorList>
            <person name="Xiong Q."/>
            <person name="Wan A.T."/>
            <person name="Liu X."/>
            <person name="Fung C.S."/>
            <person name="Xiao X."/>
            <person name="Malainual N."/>
            <person name="Hou J."/>
            <person name="Wang L."/>
            <person name="Wang M."/>
            <person name="Yang K.Y."/>
            <person name="Cui Y."/>
            <person name="Leung E.L."/>
            <person name="Nong W."/>
            <person name="Shin S.K."/>
            <person name="Au S.W."/>
            <person name="Jeong K.Y."/>
            <person name="Chew F.T."/>
            <person name="Hui J.H."/>
            <person name="Leung T.F."/>
            <person name="Tungtrongchitr A."/>
            <person name="Zhong N."/>
            <person name="Liu Z."/>
            <person name="Tsui S.K."/>
        </authorList>
    </citation>
    <scope>NUCLEOTIDE SEQUENCE [LARGE SCALE GENOMIC DNA]</scope>
    <source>
        <strain evidence="2">Derp</strain>
    </source>
</reference>
<protein>
    <recommendedName>
        <fullName evidence="4">Transmembrane protein</fullName>
    </recommendedName>
</protein>
<dbReference type="Proteomes" id="UP000887458">
    <property type="component" value="Unassembled WGS sequence"/>
</dbReference>
<accession>A0ABQ8J9R7</accession>
<keyword evidence="1" id="KW-0472">Membrane</keyword>
<dbReference type="EMBL" id="NJHN03000060">
    <property type="protein sequence ID" value="KAH9419331.1"/>
    <property type="molecule type" value="Genomic_DNA"/>
</dbReference>
<organism evidence="2 3">
    <name type="scientific">Dermatophagoides pteronyssinus</name>
    <name type="common">European house dust mite</name>
    <dbReference type="NCBI Taxonomy" id="6956"/>
    <lineage>
        <taxon>Eukaryota</taxon>
        <taxon>Metazoa</taxon>
        <taxon>Ecdysozoa</taxon>
        <taxon>Arthropoda</taxon>
        <taxon>Chelicerata</taxon>
        <taxon>Arachnida</taxon>
        <taxon>Acari</taxon>
        <taxon>Acariformes</taxon>
        <taxon>Sarcoptiformes</taxon>
        <taxon>Astigmata</taxon>
        <taxon>Psoroptidia</taxon>
        <taxon>Analgoidea</taxon>
        <taxon>Pyroglyphidae</taxon>
        <taxon>Dermatophagoidinae</taxon>
        <taxon>Dermatophagoides</taxon>
    </lineage>
</organism>
<keyword evidence="1" id="KW-1133">Transmembrane helix</keyword>